<gene>
    <name evidence="2" type="ORF">JF539_09745</name>
</gene>
<evidence type="ECO:0000313" key="3">
    <source>
        <dbReference type="Proteomes" id="UP000664096"/>
    </source>
</evidence>
<evidence type="ECO:0000313" key="2">
    <source>
        <dbReference type="EMBL" id="MBN9670619.1"/>
    </source>
</evidence>
<dbReference type="EMBL" id="JAEKJZ010000001">
    <property type="protein sequence ID" value="MBN9670619.1"/>
    <property type="molecule type" value="Genomic_DNA"/>
</dbReference>
<organism evidence="2 3">
    <name type="scientific">Roseibium aggregatum</name>
    <dbReference type="NCBI Taxonomy" id="187304"/>
    <lineage>
        <taxon>Bacteria</taxon>
        <taxon>Pseudomonadati</taxon>
        <taxon>Pseudomonadota</taxon>
        <taxon>Alphaproteobacteria</taxon>
        <taxon>Hyphomicrobiales</taxon>
        <taxon>Stappiaceae</taxon>
        <taxon>Roseibium</taxon>
    </lineage>
</organism>
<accession>A0A939J4E4</accession>
<sequence length="174" mass="18220">MSRYASLHAGLLARKGEASPAQPSAFAGASYVDAPAPEPRGPEERRDATCADLPARTVLLSKPPAIDAARAPAREPAQATPDAQPLSADAAARGCCQGAGVTWPADPHAGVDRLHRVEARLTAEQKRRILTVAVQSGHSQQRILSDALDAWLDALSAGDMQGCACLKARTPESR</sequence>
<name>A0A939J4E4_9HYPH</name>
<feature type="region of interest" description="Disordered" evidence="1">
    <location>
        <begin position="65"/>
        <end position="90"/>
    </location>
</feature>
<comment type="caution">
    <text evidence="2">The sequence shown here is derived from an EMBL/GenBank/DDBJ whole genome shotgun (WGS) entry which is preliminary data.</text>
</comment>
<dbReference type="AlphaFoldDB" id="A0A939J4E4"/>
<protein>
    <submittedName>
        <fullName evidence="2">Uncharacterized protein</fullName>
    </submittedName>
</protein>
<feature type="compositionally biased region" description="Low complexity" evidence="1">
    <location>
        <begin position="65"/>
        <end position="81"/>
    </location>
</feature>
<reference evidence="2" key="1">
    <citation type="submission" date="2020-12" db="EMBL/GenBank/DDBJ databases">
        <title>Oil enriched cultivation method for isolating marine PHA-producing bacteria.</title>
        <authorList>
            <person name="Zheng W."/>
            <person name="Yu S."/>
            <person name="Huang Y."/>
        </authorList>
    </citation>
    <scope>NUCLEOTIDE SEQUENCE</scope>
    <source>
        <strain evidence="2">SY-2-12</strain>
    </source>
</reference>
<proteinExistence type="predicted"/>
<dbReference type="Proteomes" id="UP000664096">
    <property type="component" value="Unassembled WGS sequence"/>
</dbReference>
<dbReference type="RefSeq" id="WP_207140091.1">
    <property type="nucleotide sequence ID" value="NZ_JAEKJZ010000001.1"/>
</dbReference>
<feature type="region of interest" description="Disordered" evidence="1">
    <location>
        <begin position="14"/>
        <end position="47"/>
    </location>
</feature>
<evidence type="ECO:0000256" key="1">
    <source>
        <dbReference type="SAM" id="MobiDB-lite"/>
    </source>
</evidence>